<keyword evidence="3" id="KW-0804">Transcription</keyword>
<dbReference type="InterPro" id="IPR039536">
    <property type="entry name" value="TetR_C_Proteobacteria"/>
</dbReference>
<dbReference type="AlphaFoldDB" id="A0A0U5FCI1"/>
<dbReference type="Proteomes" id="UP000068250">
    <property type="component" value="Chromosome I"/>
</dbReference>
<feature type="domain" description="HTH tetR-type" evidence="5">
    <location>
        <begin position="16"/>
        <end position="76"/>
    </location>
</feature>
<keyword evidence="2 4" id="KW-0238">DNA-binding</keyword>
<dbReference type="PRINTS" id="PR00455">
    <property type="entry name" value="HTHTETR"/>
</dbReference>
<dbReference type="SUPFAM" id="SSF46689">
    <property type="entry name" value="Homeodomain-like"/>
    <property type="match status" value="1"/>
</dbReference>
<protein>
    <submittedName>
        <fullName evidence="6">TetR family transcriptional regulator</fullName>
    </submittedName>
</protein>
<dbReference type="InterPro" id="IPR001647">
    <property type="entry name" value="HTH_TetR"/>
</dbReference>
<dbReference type="Pfam" id="PF14246">
    <property type="entry name" value="TetR_C_7"/>
    <property type="match status" value="1"/>
</dbReference>
<sequence length="223" mass="24644">MGMKRHGGRPDTKMSGELDRLILQTASQLFGEQGYAATSMEQIASCAQVSKQTIYRRHASKEALFMTVMTDLGQSFLSAAAPAADMLSTDPLQALRQTMRRLLDLVLSPRTIALSRTFVAEGWRFPDLVQHAGVHIFEPLERLTYELLVAVEKAGLLNGIYDLVETSRALSALLLGGPHQNMLFGRNTFATAEARDHYLNQAWAVFMTGILSRRTTTEQGITA</sequence>
<dbReference type="STRING" id="431306.AGA_2598"/>
<evidence type="ECO:0000256" key="3">
    <source>
        <dbReference type="ARBA" id="ARBA00023163"/>
    </source>
</evidence>
<evidence type="ECO:0000313" key="6">
    <source>
        <dbReference type="EMBL" id="CEF57281.1"/>
    </source>
</evidence>
<keyword evidence="1" id="KW-0805">Transcription regulation</keyword>
<dbReference type="GO" id="GO:0003700">
    <property type="term" value="F:DNA-binding transcription factor activity"/>
    <property type="evidence" value="ECO:0007669"/>
    <property type="project" value="TreeGrafter"/>
</dbReference>
<dbReference type="Pfam" id="PF00440">
    <property type="entry name" value="TetR_N"/>
    <property type="match status" value="1"/>
</dbReference>
<evidence type="ECO:0000256" key="1">
    <source>
        <dbReference type="ARBA" id="ARBA00023015"/>
    </source>
</evidence>
<dbReference type="PROSITE" id="PS50977">
    <property type="entry name" value="HTH_TETR_2"/>
    <property type="match status" value="1"/>
</dbReference>
<gene>
    <name evidence="6" type="ORF">AGA_2598</name>
</gene>
<feature type="DNA-binding region" description="H-T-H motif" evidence="4">
    <location>
        <begin position="39"/>
        <end position="58"/>
    </location>
</feature>
<dbReference type="PANTHER" id="PTHR30055:SF146">
    <property type="entry name" value="HTH-TYPE TRANSCRIPTIONAL DUAL REGULATOR CECR"/>
    <property type="match status" value="1"/>
</dbReference>
<dbReference type="EMBL" id="LN609302">
    <property type="protein sequence ID" value="CEF57281.1"/>
    <property type="molecule type" value="Genomic_DNA"/>
</dbReference>
<proteinExistence type="predicted"/>
<dbReference type="PANTHER" id="PTHR30055">
    <property type="entry name" value="HTH-TYPE TRANSCRIPTIONAL REGULATOR RUTR"/>
    <property type="match status" value="1"/>
</dbReference>
<dbReference type="GO" id="GO:0000976">
    <property type="term" value="F:transcription cis-regulatory region binding"/>
    <property type="evidence" value="ECO:0007669"/>
    <property type="project" value="TreeGrafter"/>
</dbReference>
<organism evidence="6 7">
    <name type="scientific">Acetobacter ghanensis</name>
    <dbReference type="NCBI Taxonomy" id="431306"/>
    <lineage>
        <taxon>Bacteria</taxon>
        <taxon>Pseudomonadati</taxon>
        <taxon>Pseudomonadota</taxon>
        <taxon>Alphaproteobacteria</taxon>
        <taxon>Acetobacterales</taxon>
        <taxon>Acetobacteraceae</taxon>
        <taxon>Acetobacter</taxon>
    </lineage>
</organism>
<name>A0A0U5FCI1_9PROT</name>
<evidence type="ECO:0000256" key="4">
    <source>
        <dbReference type="PROSITE-ProRule" id="PRU00335"/>
    </source>
</evidence>
<accession>A0A0U5FCI1</accession>
<evidence type="ECO:0000313" key="7">
    <source>
        <dbReference type="Proteomes" id="UP000068250"/>
    </source>
</evidence>
<dbReference type="InterPro" id="IPR050109">
    <property type="entry name" value="HTH-type_TetR-like_transc_reg"/>
</dbReference>
<evidence type="ECO:0000259" key="5">
    <source>
        <dbReference type="PROSITE" id="PS50977"/>
    </source>
</evidence>
<dbReference type="InterPro" id="IPR009057">
    <property type="entry name" value="Homeodomain-like_sf"/>
</dbReference>
<dbReference type="FunFam" id="1.10.10.60:FF:000141">
    <property type="entry name" value="TetR family transcriptional regulator"/>
    <property type="match status" value="1"/>
</dbReference>
<dbReference type="SUPFAM" id="SSF48498">
    <property type="entry name" value="Tetracyclin repressor-like, C-terminal domain"/>
    <property type="match status" value="1"/>
</dbReference>
<evidence type="ECO:0000256" key="2">
    <source>
        <dbReference type="ARBA" id="ARBA00023125"/>
    </source>
</evidence>
<dbReference type="Gene3D" id="1.10.357.10">
    <property type="entry name" value="Tetracycline Repressor, domain 2"/>
    <property type="match status" value="1"/>
</dbReference>
<dbReference type="PATRIC" id="fig|431306.5.peg.2682"/>
<reference evidence="7" key="1">
    <citation type="submission" date="2014-09" db="EMBL/GenBank/DDBJ databases">
        <authorList>
            <person name="Illeghems K.G."/>
        </authorList>
    </citation>
    <scope>NUCLEOTIDE SEQUENCE [LARGE SCALE GENOMIC DNA]</scope>
    <source>
        <strain evidence="7">LMG 23848T</strain>
    </source>
</reference>
<dbReference type="InterPro" id="IPR036271">
    <property type="entry name" value="Tet_transcr_reg_TetR-rel_C_sf"/>
</dbReference>